<protein>
    <submittedName>
        <fullName evidence="1">Uncharacterized protein</fullName>
    </submittedName>
</protein>
<dbReference type="AlphaFoldDB" id="A0A1F5DM14"/>
<dbReference type="STRING" id="1797460.A3E73_00850"/>
<dbReference type="InterPro" id="IPR043731">
    <property type="entry name" value="DUF5674"/>
</dbReference>
<sequence length="110" mass="12218">MSAVLIRDKITTTDLVKAKEDYGDYIKVVVNVETKAMAIGGQWHADGEKLLLDEGSQQSNLWGGGIKLTTKTIDYTALINIRAQVNPSHVIMDAKIRAVFDQIIKDKFNL</sequence>
<comment type="caution">
    <text evidence="1">The sequence shown here is derived from an EMBL/GenBank/DDBJ whole genome shotgun (WGS) entry which is preliminary data.</text>
</comment>
<dbReference type="Pfam" id="PF18924">
    <property type="entry name" value="DUF5674"/>
    <property type="match status" value="1"/>
</dbReference>
<organism evidence="1 2">
    <name type="scientific">Candidatus Beckwithbacteria bacterium RIFCSPHIGHO2_12_FULL_47_17</name>
    <dbReference type="NCBI Taxonomy" id="1797460"/>
    <lineage>
        <taxon>Bacteria</taxon>
        <taxon>Candidatus Beckwithiibacteriota</taxon>
    </lineage>
</organism>
<name>A0A1F5DM14_9BACT</name>
<dbReference type="Proteomes" id="UP000176791">
    <property type="component" value="Unassembled WGS sequence"/>
</dbReference>
<reference evidence="1 2" key="1">
    <citation type="journal article" date="2016" name="Nat. Commun.">
        <title>Thousands of microbial genomes shed light on interconnected biogeochemical processes in an aquifer system.</title>
        <authorList>
            <person name="Anantharaman K."/>
            <person name="Brown C.T."/>
            <person name="Hug L.A."/>
            <person name="Sharon I."/>
            <person name="Castelle C.J."/>
            <person name="Probst A.J."/>
            <person name="Thomas B.C."/>
            <person name="Singh A."/>
            <person name="Wilkins M.J."/>
            <person name="Karaoz U."/>
            <person name="Brodie E.L."/>
            <person name="Williams K.H."/>
            <person name="Hubbard S.S."/>
            <person name="Banfield J.F."/>
        </authorList>
    </citation>
    <scope>NUCLEOTIDE SEQUENCE [LARGE SCALE GENOMIC DNA]</scope>
</reference>
<gene>
    <name evidence="1" type="ORF">A3E73_00850</name>
</gene>
<evidence type="ECO:0000313" key="2">
    <source>
        <dbReference type="Proteomes" id="UP000176791"/>
    </source>
</evidence>
<evidence type="ECO:0000313" key="1">
    <source>
        <dbReference type="EMBL" id="OGD56188.1"/>
    </source>
</evidence>
<dbReference type="EMBL" id="MEZN01000021">
    <property type="protein sequence ID" value="OGD56188.1"/>
    <property type="molecule type" value="Genomic_DNA"/>
</dbReference>
<accession>A0A1F5DM14</accession>
<proteinExistence type="predicted"/>